<reference evidence="17 18" key="1">
    <citation type="submission" date="2020-04" db="EMBL/GenBank/DDBJ databases">
        <authorList>
            <person name="Wallbank WR R."/>
            <person name="Pardo Diaz C."/>
            <person name="Kozak K."/>
            <person name="Martin S."/>
            <person name="Jiggins C."/>
            <person name="Moest M."/>
            <person name="Warren A I."/>
            <person name="Byers J.R.P. K."/>
            <person name="Montejo-Kovacevich G."/>
            <person name="Yen C E."/>
        </authorList>
    </citation>
    <scope>NUCLEOTIDE SEQUENCE [LARGE SCALE GENOMIC DNA]</scope>
</reference>
<dbReference type="GO" id="GO:0020037">
    <property type="term" value="F:heme binding"/>
    <property type="evidence" value="ECO:0007669"/>
    <property type="project" value="InterPro"/>
</dbReference>
<keyword evidence="16" id="KW-1133">Transmembrane helix</keyword>
<dbReference type="PROSITE" id="PS00086">
    <property type="entry name" value="CYTOCHROME_P450"/>
    <property type="match status" value="2"/>
</dbReference>
<dbReference type="Pfam" id="PF00067">
    <property type="entry name" value="p450"/>
    <property type="match status" value="2"/>
</dbReference>
<evidence type="ECO:0000313" key="17">
    <source>
        <dbReference type="EMBL" id="CAB3239060.1"/>
    </source>
</evidence>
<dbReference type="SUPFAM" id="SSF48264">
    <property type="entry name" value="Cytochrome P450"/>
    <property type="match status" value="2"/>
</dbReference>
<dbReference type="InterPro" id="IPR002402">
    <property type="entry name" value="Cyt_P450_E_grp-II"/>
</dbReference>
<dbReference type="Gene3D" id="1.10.630.10">
    <property type="entry name" value="Cytochrome P450"/>
    <property type="match status" value="2"/>
</dbReference>
<dbReference type="FunFam" id="1.10.630.10:FF:000042">
    <property type="entry name" value="Cytochrome P450"/>
    <property type="match status" value="2"/>
</dbReference>
<gene>
    <name evidence="17" type="ORF">APLA_LOCUS7663</name>
</gene>
<accession>A0A8S1A1D6</accession>
<evidence type="ECO:0000256" key="6">
    <source>
        <dbReference type="ARBA" id="ARBA00022617"/>
    </source>
</evidence>
<comment type="similarity">
    <text evidence="4">Belongs to the cytochrome P450 family.</text>
</comment>
<evidence type="ECO:0000256" key="11">
    <source>
        <dbReference type="ARBA" id="ARBA00023004"/>
    </source>
</evidence>
<dbReference type="GO" id="GO:0005789">
    <property type="term" value="C:endoplasmic reticulum membrane"/>
    <property type="evidence" value="ECO:0007669"/>
    <property type="project" value="UniProtKB-SubCell"/>
</dbReference>
<comment type="catalytic activity">
    <reaction evidence="14">
        <text>an organic molecule + reduced [NADPH--hemoprotein reductase] + O2 = an alcohol + oxidized [NADPH--hemoprotein reductase] + H2O + H(+)</text>
        <dbReference type="Rhea" id="RHEA:17149"/>
        <dbReference type="Rhea" id="RHEA-COMP:11964"/>
        <dbReference type="Rhea" id="RHEA-COMP:11965"/>
        <dbReference type="ChEBI" id="CHEBI:15377"/>
        <dbReference type="ChEBI" id="CHEBI:15378"/>
        <dbReference type="ChEBI" id="CHEBI:15379"/>
        <dbReference type="ChEBI" id="CHEBI:30879"/>
        <dbReference type="ChEBI" id="CHEBI:57618"/>
        <dbReference type="ChEBI" id="CHEBI:58210"/>
        <dbReference type="ChEBI" id="CHEBI:142491"/>
        <dbReference type="EC" id="1.14.14.1"/>
    </reaction>
</comment>
<keyword evidence="18" id="KW-1185">Reference proteome</keyword>
<keyword evidence="11 15" id="KW-0408">Iron</keyword>
<protein>
    <recommendedName>
        <fullName evidence="5">unspecific monooxygenase</fullName>
        <ecNumber evidence="5">1.14.14.1</ecNumber>
    </recommendedName>
</protein>
<evidence type="ECO:0000256" key="13">
    <source>
        <dbReference type="ARBA" id="ARBA00023136"/>
    </source>
</evidence>
<name>A0A8S1A1D6_ARCPL</name>
<evidence type="ECO:0000256" key="5">
    <source>
        <dbReference type="ARBA" id="ARBA00012109"/>
    </source>
</evidence>
<dbReference type="InterPro" id="IPR001128">
    <property type="entry name" value="Cyt_P450"/>
</dbReference>
<dbReference type="InterPro" id="IPR050476">
    <property type="entry name" value="Insect_CytP450_Detox"/>
</dbReference>
<feature type="binding site" description="axial binding residue" evidence="15">
    <location>
        <position position="454"/>
    </location>
    <ligand>
        <name>heme</name>
        <dbReference type="ChEBI" id="CHEBI:30413"/>
    </ligand>
    <ligandPart>
        <name>Fe</name>
        <dbReference type="ChEBI" id="CHEBI:18248"/>
    </ligandPart>
</feature>
<evidence type="ECO:0000256" key="16">
    <source>
        <dbReference type="SAM" id="Phobius"/>
    </source>
</evidence>
<organism evidence="17 18">
    <name type="scientific">Arctia plantaginis</name>
    <name type="common">Wood tiger moth</name>
    <name type="synonym">Phalaena plantaginis</name>
    <dbReference type="NCBI Taxonomy" id="874455"/>
    <lineage>
        <taxon>Eukaryota</taxon>
        <taxon>Metazoa</taxon>
        <taxon>Ecdysozoa</taxon>
        <taxon>Arthropoda</taxon>
        <taxon>Hexapoda</taxon>
        <taxon>Insecta</taxon>
        <taxon>Pterygota</taxon>
        <taxon>Neoptera</taxon>
        <taxon>Endopterygota</taxon>
        <taxon>Lepidoptera</taxon>
        <taxon>Glossata</taxon>
        <taxon>Ditrysia</taxon>
        <taxon>Noctuoidea</taxon>
        <taxon>Erebidae</taxon>
        <taxon>Arctiinae</taxon>
        <taxon>Arctia</taxon>
    </lineage>
</organism>
<dbReference type="EMBL" id="CADEBC010000501">
    <property type="protein sequence ID" value="CAB3239060.1"/>
    <property type="molecule type" value="Genomic_DNA"/>
</dbReference>
<keyword evidence="16" id="KW-0812">Transmembrane</keyword>
<comment type="cofactor">
    <cofactor evidence="1 15">
        <name>heme</name>
        <dbReference type="ChEBI" id="CHEBI:30413"/>
    </cofactor>
</comment>
<dbReference type="InterPro" id="IPR036396">
    <property type="entry name" value="Cyt_P450_sf"/>
</dbReference>
<dbReference type="Proteomes" id="UP000494106">
    <property type="component" value="Unassembled WGS sequence"/>
</dbReference>
<evidence type="ECO:0000256" key="8">
    <source>
        <dbReference type="ARBA" id="ARBA00022824"/>
    </source>
</evidence>
<evidence type="ECO:0000256" key="3">
    <source>
        <dbReference type="ARBA" id="ARBA00004406"/>
    </source>
</evidence>
<evidence type="ECO:0000256" key="15">
    <source>
        <dbReference type="PIRSR" id="PIRSR602402-1"/>
    </source>
</evidence>
<dbReference type="GO" id="GO:0016712">
    <property type="term" value="F:oxidoreductase activity, acting on paired donors, with incorporation or reduction of molecular oxygen, reduced flavin or flavoprotein as one donor, and incorporation of one atom of oxygen"/>
    <property type="evidence" value="ECO:0007669"/>
    <property type="project" value="UniProtKB-EC"/>
</dbReference>
<dbReference type="CDD" id="cd11056">
    <property type="entry name" value="CYP6-like"/>
    <property type="match status" value="2"/>
</dbReference>
<keyword evidence="12" id="KW-0503">Monooxygenase</keyword>
<keyword evidence="6 15" id="KW-0349">Heme</keyword>
<evidence type="ECO:0000256" key="4">
    <source>
        <dbReference type="ARBA" id="ARBA00010617"/>
    </source>
</evidence>
<evidence type="ECO:0000256" key="7">
    <source>
        <dbReference type="ARBA" id="ARBA00022723"/>
    </source>
</evidence>
<evidence type="ECO:0000256" key="1">
    <source>
        <dbReference type="ARBA" id="ARBA00001971"/>
    </source>
</evidence>
<comment type="caution">
    <text evidence="17">The sequence shown here is derived from an EMBL/GenBank/DDBJ whole genome shotgun (WGS) entry which is preliminary data.</text>
</comment>
<evidence type="ECO:0000256" key="10">
    <source>
        <dbReference type="ARBA" id="ARBA00023002"/>
    </source>
</evidence>
<dbReference type="InterPro" id="IPR017972">
    <property type="entry name" value="Cyt_P450_CS"/>
</dbReference>
<dbReference type="PRINTS" id="PR00464">
    <property type="entry name" value="EP450II"/>
</dbReference>
<keyword evidence="10" id="KW-0560">Oxidoreductase</keyword>
<dbReference type="AlphaFoldDB" id="A0A8S1A1D6"/>
<comment type="subcellular location">
    <subcellularLocation>
        <location evidence="3">Endoplasmic reticulum membrane</location>
        <topology evidence="3">Peripheral membrane protein</topology>
    </subcellularLocation>
    <subcellularLocation>
        <location evidence="2">Microsome membrane</location>
        <topology evidence="2">Peripheral membrane protein</topology>
    </subcellularLocation>
</comment>
<sequence>MRSTCDAATLKIMIILLASILAAVVLGMIYLRQMRSSFTKHGVKHVTPLPLVGNMANLYLGFEHFADHITKLYNKFPKERFIGRFEFINEYVVIRDLDLVEQIAFKDHDCFDHRSILSESKSFFARNLLGLNGQEWKEMRAILSPAFTNSKIRKIVPLITEVGENTIEWLQRKMKESKTGEINVNCEDLTACYANDVIASCIFGLKINSYTDPENPFYARGRESITLGLGKMVVYFLMTNVPALAKIFEWDILSKRCREFFRKVVLDVIKDRKMNQIMRHDIIHFLMEAQGVLTDDDIVAQVLLFFIEGFGTVSSLMNFLLYELAVNIDVQDRLVKEIREHDAKHNGELSYESLKEMEYLHMVMLEVLRLWHPSMILDRQCNRNYNLGKPNKDAKKDFVVKKGTMITIPIHAIHRDPQYFPDPEKFDPERFSAENKQKIHPFAFIPFGVGHRNCIGYKLGLCEMKGLIYQILLRIEILPTEATCIPAKLCPSSFSLKLQGGHTLSNYELVKMLILFIIIALVVVFGIVYLRQIFSTFSKYGVKFVTPMPVVGNMARLYLRREHFADHITRLYNEFPEERFFGKFEFVNELVVIRDLDLIKRIALQDFECFDHRSVFSESNSFFAKNLFGLNGQEWKEMRATLSPAFTSSKIRKMVPLIVDVGDQMIAMFKRKIKESKTDYIDIDCEDLTACYANDVIASCQFGLKIDSYSNPENPFFTGGKEFTHFGFQEMVIYLIMSNIPILAKMLEWDIVSKKCKDFFRKVVLDMMRDREEKQTVRPDMIYLLMEAKKGKLVDDTPKCDEVLNGTTAEESAANTNVAKKVLTDDDIISQIVLFFVEAFGTVSTLMTFLLYELAINPDVQDRLAKEVKEYNVKNGGKLDYDSLKDMKYLDMVTSEIIRLWHPAIILDRTLNRDYNLGKPNKYAEKDFKVRKGTLLTIPIYAIHRDPQYFPNPEKFDPERFSPENKQKIPSFAYNPFGLGPRNCIGLRLGLSEMKAITYQILLHTEILPTKSTCIPAKLCPNSFTLKLQGGHTLRFKLRS</sequence>
<dbReference type="OrthoDB" id="2789670at2759"/>
<dbReference type="GO" id="GO:0005506">
    <property type="term" value="F:iron ion binding"/>
    <property type="evidence" value="ECO:0007669"/>
    <property type="project" value="InterPro"/>
</dbReference>
<evidence type="ECO:0000256" key="14">
    <source>
        <dbReference type="ARBA" id="ARBA00047827"/>
    </source>
</evidence>
<evidence type="ECO:0000256" key="9">
    <source>
        <dbReference type="ARBA" id="ARBA00022848"/>
    </source>
</evidence>
<keyword evidence="9" id="KW-0492">Microsome</keyword>
<feature type="transmembrane region" description="Helical" evidence="16">
    <location>
        <begin position="12"/>
        <end position="31"/>
    </location>
</feature>
<proteinExistence type="inferred from homology"/>
<dbReference type="EC" id="1.14.14.1" evidence="5"/>
<keyword evidence="8" id="KW-0256">Endoplasmic reticulum</keyword>
<feature type="transmembrane region" description="Helical" evidence="16">
    <location>
        <begin position="512"/>
        <end position="530"/>
    </location>
</feature>
<dbReference type="PRINTS" id="PR00385">
    <property type="entry name" value="P450"/>
</dbReference>
<evidence type="ECO:0000313" key="18">
    <source>
        <dbReference type="Proteomes" id="UP000494106"/>
    </source>
</evidence>
<dbReference type="PANTHER" id="PTHR24292:SF54">
    <property type="entry name" value="CYP9F3-RELATED"/>
    <property type="match status" value="1"/>
</dbReference>
<keyword evidence="13 16" id="KW-0472">Membrane</keyword>
<evidence type="ECO:0000256" key="2">
    <source>
        <dbReference type="ARBA" id="ARBA00004174"/>
    </source>
</evidence>
<dbReference type="PANTHER" id="PTHR24292">
    <property type="entry name" value="CYTOCHROME P450"/>
    <property type="match status" value="1"/>
</dbReference>
<evidence type="ECO:0000256" key="12">
    <source>
        <dbReference type="ARBA" id="ARBA00023033"/>
    </source>
</evidence>
<keyword evidence="7 15" id="KW-0479">Metal-binding</keyword>